<keyword evidence="12" id="KW-0411">Iron-sulfur</keyword>
<dbReference type="SUPFAM" id="SSF50022">
    <property type="entry name" value="ISP domain"/>
    <property type="match status" value="1"/>
</dbReference>
<proteinExistence type="predicted"/>
<evidence type="ECO:0000313" key="17">
    <source>
        <dbReference type="EnsemblPlants" id="TraesCS7A02G137000.2"/>
    </source>
</evidence>
<dbReference type="GO" id="GO:0009507">
    <property type="term" value="C:chloroplast"/>
    <property type="evidence" value="ECO:0007669"/>
    <property type="project" value="UniProtKB-SubCell"/>
</dbReference>
<dbReference type="InterPro" id="IPR017941">
    <property type="entry name" value="Rieske_2Fe-2S"/>
</dbReference>
<keyword evidence="10" id="KW-0560">Oxidoreductase</keyword>
<feature type="compositionally biased region" description="Basic residues" evidence="14">
    <location>
        <begin position="84"/>
        <end position="93"/>
    </location>
</feature>
<dbReference type="GO" id="GO:0051537">
    <property type="term" value="F:2 iron, 2 sulfur cluster binding"/>
    <property type="evidence" value="ECO:0007669"/>
    <property type="project" value="UniProtKB-KW"/>
</dbReference>
<dbReference type="STRING" id="4565.A0A3B6RE90"/>
<evidence type="ECO:0000256" key="4">
    <source>
        <dbReference type="ARBA" id="ARBA00022640"/>
    </source>
</evidence>
<evidence type="ECO:0000256" key="6">
    <source>
        <dbReference type="ARBA" id="ARBA00022714"/>
    </source>
</evidence>
<evidence type="ECO:0000256" key="10">
    <source>
        <dbReference type="ARBA" id="ARBA00023002"/>
    </source>
</evidence>
<evidence type="ECO:0000256" key="12">
    <source>
        <dbReference type="ARBA" id="ARBA00023014"/>
    </source>
</evidence>
<keyword evidence="8" id="KW-0809">Transit peptide</keyword>
<evidence type="ECO:0000313" key="18">
    <source>
        <dbReference type="Proteomes" id="UP000019116"/>
    </source>
</evidence>
<dbReference type="Gene3D" id="2.102.10.10">
    <property type="entry name" value="Rieske [2Fe-2S] iron-sulphur domain"/>
    <property type="match status" value="1"/>
</dbReference>
<dbReference type="GO" id="GO:0046872">
    <property type="term" value="F:metal ion binding"/>
    <property type="evidence" value="ECO:0007669"/>
    <property type="project" value="UniProtKB-KW"/>
</dbReference>
<dbReference type="Gramene" id="TraesCS7A02G137000.2">
    <property type="protein sequence ID" value="TraesCS7A02G137000.2"/>
    <property type="gene ID" value="TraesCS7A02G137000"/>
</dbReference>
<keyword evidence="9 15" id="KW-1133">Transmembrane helix</keyword>
<evidence type="ECO:0000256" key="3">
    <source>
        <dbReference type="ARBA" id="ARBA00022528"/>
    </source>
</evidence>
<dbReference type="GO" id="GO:0016020">
    <property type="term" value="C:membrane"/>
    <property type="evidence" value="ECO:0007669"/>
    <property type="project" value="UniProtKB-SubCell"/>
</dbReference>
<comment type="subcellular location">
    <subcellularLocation>
        <location evidence="2">Membrane</location>
    </subcellularLocation>
    <subcellularLocation>
        <location evidence="1">Plastid</location>
        <location evidence="1">Chloroplast</location>
    </subcellularLocation>
</comment>
<evidence type="ECO:0000256" key="8">
    <source>
        <dbReference type="ARBA" id="ARBA00022946"/>
    </source>
</evidence>
<feature type="domain" description="Rieske" evidence="16">
    <location>
        <begin position="130"/>
        <end position="239"/>
    </location>
</feature>
<keyword evidence="5 15" id="KW-0812">Transmembrane</keyword>
<protein>
    <recommendedName>
        <fullName evidence="16">Rieske domain-containing protein</fullName>
    </recommendedName>
</protein>
<evidence type="ECO:0000256" key="5">
    <source>
        <dbReference type="ARBA" id="ARBA00022692"/>
    </source>
</evidence>
<reference evidence="17" key="1">
    <citation type="submission" date="2018-08" db="EMBL/GenBank/DDBJ databases">
        <authorList>
            <person name="Rossello M."/>
        </authorList>
    </citation>
    <scope>NUCLEOTIDE SEQUENCE [LARGE SCALE GENOMIC DNA]</scope>
    <source>
        <strain evidence="17">cv. Chinese Spring</strain>
    </source>
</reference>
<name>A0A3B6RE90_WHEAT</name>
<dbReference type="GO" id="GO:0010277">
    <property type="term" value="F:chlorophyllide a oxygenase activity"/>
    <property type="evidence" value="ECO:0007669"/>
    <property type="project" value="InterPro"/>
</dbReference>
<keyword evidence="18" id="KW-1185">Reference proteome</keyword>
<dbReference type="InterPro" id="IPR013626">
    <property type="entry name" value="PaO"/>
</dbReference>
<sequence length="571" mass="63779">MSATRPSPVASDKFYRQLPLTARRFFLSLVSSPPVSTHAVDRPLDATGDMDPLRLLLPRVQAQPLLPLPAGVPAPSVRPRLVPRRRARRHRNGAARMLPASAVASESPWTEQDPASGEKEERFDWLDQWYPFAPVEDLDPGAPHGKMVLGIRVVAWYDRGAGEWRVFEDACPHRLAPLSEGRIDDKGRLQCVYHGWCFDGRGACKFIPQAPALGPPVHTNSKACVASYPCVVQNKLLWFYPRAGPEHSDVLQRKRPPFIPEIDDPSFVTSFLIRDMPFGYDVLAENLMDPSHVPYAHKGLFRGLPRLVDPGRYEYDEEGGVPMAVQVEESSVNGYASSQGPGYSKFVAPCTYYGSPASKKSEKNKPHLMIVFIIVPVAPGRSRVMWAYPRNFGLWLHKITPRWFDHIGVNVVLDSDMYLLHLEERNFAKAGIENWQKSVYVPTTSDGTVVAFRNWFRKHCGFQVGWAAPTVDQLPPTPTKDKLMDRYWSHVAQCTSCSAALKAMKALEVALQVASIAVVGLLAVAKGTLLTSVAQRAAVVSAAVLCFVASRWLADFIQKKFYFEDYVHAYK</sequence>
<evidence type="ECO:0000256" key="9">
    <source>
        <dbReference type="ARBA" id="ARBA00022989"/>
    </source>
</evidence>
<feature type="region of interest" description="Disordered" evidence="14">
    <location>
        <begin position="84"/>
        <end position="120"/>
    </location>
</feature>
<feature type="transmembrane region" description="Helical" evidence="15">
    <location>
        <begin position="537"/>
        <end position="554"/>
    </location>
</feature>
<evidence type="ECO:0000256" key="1">
    <source>
        <dbReference type="ARBA" id="ARBA00004229"/>
    </source>
</evidence>
<dbReference type="PROSITE" id="PS51296">
    <property type="entry name" value="RIESKE"/>
    <property type="match status" value="1"/>
</dbReference>
<gene>
    <name evidence="17" type="primary">LOC123150165</name>
</gene>
<keyword evidence="11" id="KW-0408">Iron</keyword>
<accession>A0A3B6RE90</accession>
<dbReference type="SUPFAM" id="SSF55961">
    <property type="entry name" value="Bet v1-like"/>
    <property type="match status" value="1"/>
</dbReference>
<evidence type="ECO:0000256" key="7">
    <source>
        <dbReference type="ARBA" id="ARBA00022723"/>
    </source>
</evidence>
<dbReference type="EnsemblPlants" id="TraesCS7A02G137000.2">
    <property type="protein sequence ID" value="TraesCS7A02G137000.2"/>
    <property type="gene ID" value="TraesCS7A02G137000"/>
</dbReference>
<dbReference type="InterPro" id="IPR050584">
    <property type="entry name" value="Cholesterol_7-desaturase"/>
</dbReference>
<dbReference type="Pfam" id="PF00355">
    <property type="entry name" value="Rieske"/>
    <property type="match status" value="1"/>
</dbReference>
<dbReference type="GO" id="GO:0005737">
    <property type="term" value="C:cytoplasm"/>
    <property type="evidence" value="ECO:0000318"/>
    <property type="project" value="GO_Central"/>
</dbReference>
<evidence type="ECO:0000256" key="11">
    <source>
        <dbReference type="ARBA" id="ARBA00023004"/>
    </source>
</evidence>
<evidence type="ECO:0000256" key="14">
    <source>
        <dbReference type="SAM" id="MobiDB-lite"/>
    </source>
</evidence>
<dbReference type="Gene3D" id="3.90.380.10">
    <property type="entry name" value="Naphthalene 1,2-dioxygenase Alpha Subunit, Chain A, domain 1"/>
    <property type="match status" value="1"/>
</dbReference>
<dbReference type="Pfam" id="PF08417">
    <property type="entry name" value="PaO"/>
    <property type="match status" value="1"/>
</dbReference>
<organism evidence="17">
    <name type="scientific">Triticum aestivum</name>
    <name type="common">Wheat</name>
    <dbReference type="NCBI Taxonomy" id="4565"/>
    <lineage>
        <taxon>Eukaryota</taxon>
        <taxon>Viridiplantae</taxon>
        <taxon>Streptophyta</taxon>
        <taxon>Embryophyta</taxon>
        <taxon>Tracheophyta</taxon>
        <taxon>Spermatophyta</taxon>
        <taxon>Magnoliopsida</taxon>
        <taxon>Liliopsida</taxon>
        <taxon>Poales</taxon>
        <taxon>Poaceae</taxon>
        <taxon>BOP clade</taxon>
        <taxon>Pooideae</taxon>
        <taxon>Triticodae</taxon>
        <taxon>Triticeae</taxon>
        <taxon>Triticinae</taxon>
        <taxon>Triticum</taxon>
    </lineage>
</organism>
<evidence type="ECO:0000256" key="13">
    <source>
        <dbReference type="ARBA" id="ARBA00023136"/>
    </source>
</evidence>
<evidence type="ECO:0000259" key="16">
    <source>
        <dbReference type="PROSITE" id="PS51296"/>
    </source>
</evidence>
<keyword evidence="4" id="KW-0934">Plastid</keyword>
<dbReference type="CDD" id="cd03480">
    <property type="entry name" value="Rieske_RO_Alpha_PaO"/>
    <property type="match status" value="1"/>
</dbReference>
<dbReference type="InterPro" id="IPR036922">
    <property type="entry name" value="Rieske_2Fe-2S_sf"/>
</dbReference>
<evidence type="ECO:0000256" key="2">
    <source>
        <dbReference type="ARBA" id="ARBA00004370"/>
    </source>
</evidence>
<dbReference type="PANTHER" id="PTHR21266:SF32">
    <property type="entry name" value="CHOLESTEROL 7-DESATURASE NVD"/>
    <property type="match status" value="1"/>
</dbReference>
<keyword evidence="13 15" id="KW-0472">Membrane</keyword>
<keyword evidence="7" id="KW-0479">Metal-binding</keyword>
<keyword evidence="6" id="KW-0001">2Fe-2S</keyword>
<feature type="transmembrane region" description="Helical" evidence="15">
    <location>
        <begin position="506"/>
        <end position="525"/>
    </location>
</feature>
<dbReference type="Gramene" id="TraesCS7A03G0322300.3">
    <property type="protein sequence ID" value="TraesCS7A03G0322300.3.CDS"/>
    <property type="gene ID" value="TraesCS7A03G0322300"/>
</dbReference>
<dbReference type="SMR" id="A0A3B6RE90"/>
<dbReference type="Proteomes" id="UP000019116">
    <property type="component" value="Chromosome 7A"/>
</dbReference>
<dbReference type="Gramene" id="TraesJUL7A03G03881560.2">
    <property type="protein sequence ID" value="TraesJUL7A03G03881560.2"/>
    <property type="gene ID" value="TraesJUL7A03G03881560"/>
</dbReference>
<evidence type="ECO:0000256" key="15">
    <source>
        <dbReference type="SAM" id="Phobius"/>
    </source>
</evidence>
<dbReference type="AlphaFoldDB" id="A0A3B6RE90"/>
<keyword evidence="3" id="KW-0150">Chloroplast</keyword>
<dbReference type="PANTHER" id="PTHR21266">
    <property type="entry name" value="IRON-SULFUR DOMAIN CONTAINING PROTEIN"/>
    <property type="match status" value="1"/>
</dbReference>
<reference evidence="17" key="2">
    <citation type="submission" date="2018-10" db="UniProtKB">
        <authorList>
            <consortium name="EnsemblPlants"/>
        </authorList>
    </citation>
    <scope>IDENTIFICATION</scope>
</reference>
<dbReference type="GO" id="GO:0016491">
    <property type="term" value="F:oxidoreductase activity"/>
    <property type="evidence" value="ECO:0000318"/>
    <property type="project" value="GO_Central"/>
</dbReference>
<dbReference type="Gramene" id="TraesMAC7A03G03848070.1">
    <property type="protein sequence ID" value="TraesMAC7A03G03848070.1"/>
    <property type="gene ID" value="TraesMAC7A03G03848070"/>
</dbReference>